<dbReference type="InterPro" id="IPR050696">
    <property type="entry name" value="FtsA/MreB"/>
</dbReference>
<reference evidence="2 3" key="1">
    <citation type="journal article" date="2016" name="Nat. Commun.">
        <title>Thousands of microbial genomes shed light on interconnected biogeochemical processes in an aquifer system.</title>
        <authorList>
            <person name="Anantharaman K."/>
            <person name="Brown C.T."/>
            <person name="Hug L.A."/>
            <person name="Sharon I."/>
            <person name="Castelle C.J."/>
            <person name="Probst A.J."/>
            <person name="Thomas B.C."/>
            <person name="Singh A."/>
            <person name="Wilkins M.J."/>
            <person name="Karaoz U."/>
            <person name="Brodie E.L."/>
            <person name="Williams K.H."/>
            <person name="Hubbard S.S."/>
            <person name="Banfield J.F."/>
        </authorList>
    </citation>
    <scope>NUCLEOTIDE SEQUENCE [LARGE SCALE GENOMIC DNA]</scope>
</reference>
<dbReference type="NCBIfam" id="TIGR01175">
    <property type="entry name" value="pilM"/>
    <property type="match status" value="1"/>
</dbReference>
<proteinExistence type="predicted"/>
<name>A0A1F8FVS6_9BACT</name>
<gene>
    <name evidence="2" type="ORF">A3C81_03135</name>
</gene>
<dbReference type="AlphaFoldDB" id="A0A1F8FVS6"/>
<dbReference type="Pfam" id="PF11104">
    <property type="entry name" value="PilM_2"/>
    <property type="match status" value="1"/>
</dbReference>
<evidence type="ECO:0000313" key="3">
    <source>
        <dbReference type="Proteomes" id="UP000177796"/>
    </source>
</evidence>
<dbReference type="EMBL" id="MGJY01000003">
    <property type="protein sequence ID" value="OGN16810.1"/>
    <property type="molecule type" value="Genomic_DNA"/>
</dbReference>
<feature type="domain" description="SHS2" evidence="1">
    <location>
        <begin position="25"/>
        <end position="205"/>
    </location>
</feature>
<dbReference type="InterPro" id="IPR005883">
    <property type="entry name" value="PilM"/>
</dbReference>
<comment type="caution">
    <text evidence="2">The sequence shown here is derived from an EMBL/GenBank/DDBJ whole genome shotgun (WGS) entry which is preliminary data.</text>
</comment>
<dbReference type="PANTHER" id="PTHR32432">
    <property type="entry name" value="CELL DIVISION PROTEIN FTSA-RELATED"/>
    <property type="match status" value="1"/>
</dbReference>
<dbReference type="InterPro" id="IPR043129">
    <property type="entry name" value="ATPase_NBD"/>
</dbReference>
<dbReference type="CDD" id="cd24049">
    <property type="entry name" value="ASKHA_NBD_PilM"/>
    <property type="match status" value="1"/>
</dbReference>
<dbReference type="GO" id="GO:0051301">
    <property type="term" value="P:cell division"/>
    <property type="evidence" value="ECO:0007669"/>
    <property type="project" value="InterPro"/>
</dbReference>
<accession>A0A1F8FVS6</accession>
<dbReference type="PANTHER" id="PTHR32432:SF3">
    <property type="entry name" value="ETHANOLAMINE UTILIZATION PROTEIN EUTJ"/>
    <property type="match status" value="1"/>
</dbReference>
<dbReference type="InterPro" id="IPR003494">
    <property type="entry name" value="SHS2_FtsA"/>
</dbReference>
<dbReference type="SMART" id="SM00842">
    <property type="entry name" value="FtsA"/>
    <property type="match status" value="1"/>
</dbReference>
<dbReference type="PIRSF" id="PIRSF019169">
    <property type="entry name" value="PilM"/>
    <property type="match status" value="1"/>
</dbReference>
<dbReference type="SUPFAM" id="SSF53067">
    <property type="entry name" value="Actin-like ATPase domain"/>
    <property type="match status" value="2"/>
</dbReference>
<evidence type="ECO:0000313" key="2">
    <source>
        <dbReference type="EMBL" id="OGN16810.1"/>
    </source>
</evidence>
<dbReference type="Gene3D" id="3.30.1490.300">
    <property type="match status" value="1"/>
</dbReference>
<protein>
    <recommendedName>
        <fullName evidence="1">SHS2 domain-containing protein</fullName>
    </recommendedName>
</protein>
<dbReference type="Proteomes" id="UP000177796">
    <property type="component" value="Unassembled WGS sequence"/>
</dbReference>
<dbReference type="Gene3D" id="3.30.420.40">
    <property type="match status" value="2"/>
</dbReference>
<evidence type="ECO:0000259" key="1">
    <source>
        <dbReference type="SMART" id="SM00842"/>
    </source>
</evidence>
<organism evidence="2 3">
    <name type="scientific">Candidatus Yanofskybacteria bacterium RIFCSPHIGHO2_02_FULL_46_19</name>
    <dbReference type="NCBI Taxonomy" id="1802684"/>
    <lineage>
        <taxon>Bacteria</taxon>
        <taxon>Candidatus Yanofskyibacteriota</taxon>
    </lineage>
</organism>
<sequence>MSIFSIPQGLRLPKQLSFLRQESGILGVDIGSSSIKVVQLKKEKERAMLETYGELSLAHYARGEEGRGSVVLVQDKLRQALGDVLRESQAKASRAVVSLPLRNSFVTTMPMPELSQKELKDAVLYEARKYVPIPLAEATIDWWVLPPQPTDAESTSLGSPKRPFVTVLLVAVPNDVIEQYKKLFSSVNVTIEAFEIESFALARATAHAEAGGAVVVVDMGATSTKVALVDGGVVRAAHSIPQGAWGLTQALQQSLGLDFERAEMLKREFGIVRRPETQGAVSVLEPLVDASALETERFVLEWKRKGGRGVSRVVLAGGGALLRGVDDVFIKKLGVEAIIANPFSRVIYPAFLEPSLKDIGSIFSNAVGLALRGF</sequence>